<dbReference type="Gene3D" id="3.40.30.10">
    <property type="entry name" value="Glutaredoxin"/>
    <property type="match status" value="1"/>
</dbReference>
<dbReference type="InterPro" id="IPR000866">
    <property type="entry name" value="AhpC/TSA"/>
</dbReference>
<sequence length="43" mass="4605">MIKEGGKAPAFTLEDQNGGKISLTDYAGKRVILFFYPKANTGG</sequence>
<dbReference type="InterPro" id="IPR036249">
    <property type="entry name" value="Thioredoxin-like_sf"/>
</dbReference>
<feature type="domain" description="Alkyl hydroperoxide reductase subunit C/ Thiol specific antioxidant" evidence="1">
    <location>
        <begin position="5"/>
        <end position="42"/>
    </location>
</feature>
<dbReference type="EC" id="1.11.1.15" evidence="2"/>
<proteinExistence type="predicted"/>
<protein>
    <submittedName>
        <fullName evidence="2">Thiol peroxidase, Bcp-type</fullName>
        <ecNumber evidence="2">1.11.1.15</ecNumber>
    </submittedName>
</protein>
<name>A0A3B1CAP9_9ZZZZ</name>
<dbReference type="Pfam" id="PF00578">
    <property type="entry name" value="AhpC-TSA"/>
    <property type="match status" value="1"/>
</dbReference>
<dbReference type="GO" id="GO:0004601">
    <property type="term" value="F:peroxidase activity"/>
    <property type="evidence" value="ECO:0007669"/>
    <property type="project" value="UniProtKB-KW"/>
</dbReference>
<reference evidence="2" key="1">
    <citation type="submission" date="2018-06" db="EMBL/GenBank/DDBJ databases">
        <authorList>
            <person name="Zhirakovskaya E."/>
        </authorList>
    </citation>
    <scope>NUCLEOTIDE SEQUENCE</scope>
</reference>
<evidence type="ECO:0000259" key="1">
    <source>
        <dbReference type="Pfam" id="PF00578"/>
    </source>
</evidence>
<dbReference type="EMBL" id="UOGE01000049">
    <property type="protein sequence ID" value="VAX19850.1"/>
    <property type="molecule type" value="Genomic_DNA"/>
</dbReference>
<gene>
    <name evidence="2" type="ORF">MNBD_NITROSPINAE02-747</name>
</gene>
<organism evidence="2">
    <name type="scientific">hydrothermal vent metagenome</name>
    <dbReference type="NCBI Taxonomy" id="652676"/>
    <lineage>
        <taxon>unclassified sequences</taxon>
        <taxon>metagenomes</taxon>
        <taxon>ecological metagenomes</taxon>
    </lineage>
</organism>
<accession>A0A3B1CAP9</accession>
<keyword evidence="2" id="KW-0560">Oxidoreductase</keyword>
<dbReference type="AlphaFoldDB" id="A0A3B1CAP9"/>
<evidence type="ECO:0000313" key="2">
    <source>
        <dbReference type="EMBL" id="VAX19850.1"/>
    </source>
</evidence>
<dbReference type="SUPFAM" id="SSF52833">
    <property type="entry name" value="Thioredoxin-like"/>
    <property type="match status" value="1"/>
</dbReference>
<keyword evidence="2" id="KW-0575">Peroxidase</keyword>